<evidence type="ECO:0000313" key="2">
    <source>
        <dbReference type="EMBL" id="EGF80560.1"/>
    </source>
</evidence>
<feature type="compositionally biased region" description="Low complexity" evidence="1">
    <location>
        <begin position="152"/>
        <end position="172"/>
    </location>
</feature>
<evidence type="ECO:0000313" key="3">
    <source>
        <dbReference type="Proteomes" id="UP000007241"/>
    </source>
</evidence>
<feature type="compositionally biased region" description="Polar residues" evidence="1">
    <location>
        <begin position="269"/>
        <end position="281"/>
    </location>
</feature>
<reference evidence="2 3" key="1">
    <citation type="submission" date="2009-12" db="EMBL/GenBank/DDBJ databases">
        <title>The draft genome of Batrachochytrium dendrobatidis.</title>
        <authorList>
            <consortium name="US DOE Joint Genome Institute (JGI-PGF)"/>
            <person name="Kuo A."/>
            <person name="Salamov A."/>
            <person name="Schmutz J."/>
            <person name="Lucas S."/>
            <person name="Pitluck S."/>
            <person name="Rosenblum E."/>
            <person name="Stajich J."/>
            <person name="Eisen M."/>
            <person name="Grigoriev I.V."/>
        </authorList>
    </citation>
    <scope>NUCLEOTIDE SEQUENCE [LARGE SCALE GENOMIC DNA]</scope>
    <source>
        <strain evidence="3">JAM81 / FGSC 10211</strain>
    </source>
</reference>
<dbReference type="HOGENOM" id="CLU_903106_0_0_1"/>
<gene>
    <name evidence="2" type="ORF">BATDEDRAFT_25241</name>
</gene>
<dbReference type="AlphaFoldDB" id="F4P3S5"/>
<evidence type="ECO:0000256" key="1">
    <source>
        <dbReference type="SAM" id="MobiDB-lite"/>
    </source>
</evidence>
<sequence length="308" mass="33620">MYFCTPSVPFYLNIAVTLFDSWMHIAGISLWAIATAVSTNALVIQVTPAKQSESVYAKPPAIDNDMTVIIKQLDNDLEKPSLHYLTRESVIPFAIRPSRRLYKRSPTHTGGGATKHHSATHEHSNSHINAVQDSEDHHHSSNDSEDHRHSSNDSQNQHSNQQPLNPPMNQTPLTPPSPPNPPSPPSPQIPTSIKMTKSTMDILKESTIDAVVHRVVGERHVGESSDKQSSDTPPAKSSNTPTAQHNDDDGNATPGDKNENLKNNDDGDGNTTPSDNDTTLKNIDDADGNIIPDNNDMTLKNIDDSNGM</sequence>
<dbReference type="RefSeq" id="XP_006679065.1">
    <property type="nucleotide sequence ID" value="XM_006679002.1"/>
</dbReference>
<feature type="region of interest" description="Disordered" evidence="1">
    <location>
        <begin position="101"/>
        <end position="192"/>
    </location>
</feature>
<dbReference type="GeneID" id="18238736"/>
<feature type="compositionally biased region" description="Polar residues" evidence="1">
    <location>
        <begin position="230"/>
        <end position="244"/>
    </location>
</feature>
<feature type="compositionally biased region" description="Pro residues" evidence="1">
    <location>
        <begin position="173"/>
        <end position="188"/>
    </location>
</feature>
<dbReference type="OMA" id="QKNIMQH"/>
<accession>F4P3S5</accession>
<feature type="compositionally biased region" description="Basic and acidic residues" evidence="1">
    <location>
        <begin position="220"/>
        <end position="229"/>
    </location>
</feature>
<name>F4P3S5_BATDJ</name>
<proteinExistence type="predicted"/>
<dbReference type="EMBL" id="GL882884">
    <property type="protein sequence ID" value="EGF80560.1"/>
    <property type="molecule type" value="Genomic_DNA"/>
</dbReference>
<protein>
    <submittedName>
        <fullName evidence="2">Uncharacterized protein</fullName>
    </submittedName>
</protein>
<feature type="compositionally biased region" description="Basic and acidic residues" evidence="1">
    <location>
        <begin position="134"/>
        <end position="151"/>
    </location>
</feature>
<dbReference type="InParanoid" id="F4P3S5"/>
<dbReference type="Proteomes" id="UP000007241">
    <property type="component" value="Unassembled WGS sequence"/>
</dbReference>
<organism evidence="2 3">
    <name type="scientific">Batrachochytrium dendrobatidis (strain JAM81 / FGSC 10211)</name>
    <name type="common">Frog chytrid fungus</name>
    <dbReference type="NCBI Taxonomy" id="684364"/>
    <lineage>
        <taxon>Eukaryota</taxon>
        <taxon>Fungi</taxon>
        <taxon>Fungi incertae sedis</taxon>
        <taxon>Chytridiomycota</taxon>
        <taxon>Chytridiomycota incertae sedis</taxon>
        <taxon>Chytridiomycetes</taxon>
        <taxon>Rhizophydiales</taxon>
        <taxon>Rhizophydiales incertae sedis</taxon>
        <taxon>Batrachochytrium</taxon>
    </lineage>
</organism>
<feature type="region of interest" description="Disordered" evidence="1">
    <location>
        <begin position="220"/>
        <end position="308"/>
    </location>
</feature>
<feature type="compositionally biased region" description="Basic and acidic residues" evidence="1">
    <location>
        <begin position="256"/>
        <end position="265"/>
    </location>
</feature>
<keyword evidence="3" id="KW-1185">Reference proteome</keyword>